<proteinExistence type="predicted"/>
<comment type="caution">
    <text evidence="1">The sequence shown here is derived from an EMBL/GenBank/DDBJ whole genome shotgun (WGS) entry which is preliminary data.</text>
</comment>
<dbReference type="GO" id="GO:0047475">
    <property type="term" value="F:phenylacetate-CoA ligase activity"/>
    <property type="evidence" value="ECO:0007669"/>
    <property type="project" value="UniProtKB-EC"/>
</dbReference>
<reference evidence="1" key="1">
    <citation type="submission" date="2019-08" db="EMBL/GenBank/DDBJ databases">
        <authorList>
            <person name="Kucharzyk K."/>
            <person name="Murdoch R.W."/>
            <person name="Higgins S."/>
            <person name="Loffler F."/>
        </authorList>
    </citation>
    <scope>NUCLEOTIDE SEQUENCE</scope>
</reference>
<dbReference type="InterPro" id="IPR042099">
    <property type="entry name" value="ANL_N_sf"/>
</dbReference>
<name>A0A645AYA7_9ZZZZ</name>
<keyword evidence="1" id="KW-0436">Ligase</keyword>
<dbReference type="SUPFAM" id="SSF56801">
    <property type="entry name" value="Acetyl-CoA synthetase-like"/>
    <property type="match status" value="1"/>
</dbReference>
<dbReference type="EC" id="6.2.1.30" evidence="1"/>
<dbReference type="Gene3D" id="3.40.50.12780">
    <property type="entry name" value="N-terminal domain of ligase-like"/>
    <property type="match status" value="1"/>
</dbReference>
<protein>
    <submittedName>
        <fullName evidence="1">Phenylacetate-coenzyme A ligase</fullName>
        <ecNumber evidence="1">6.2.1.30</ecNumber>
    </submittedName>
</protein>
<dbReference type="PANTHER" id="PTHR43845:SF1">
    <property type="entry name" value="BLR5969 PROTEIN"/>
    <property type="match status" value="1"/>
</dbReference>
<evidence type="ECO:0000313" key="1">
    <source>
        <dbReference type="EMBL" id="MPM58109.1"/>
    </source>
</evidence>
<dbReference type="PANTHER" id="PTHR43845">
    <property type="entry name" value="BLR5969 PROTEIN"/>
    <property type="match status" value="1"/>
</dbReference>
<organism evidence="1">
    <name type="scientific">bioreactor metagenome</name>
    <dbReference type="NCBI Taxonomy" id="1076179"/>
    <lineage>
        <taxon>unclassified sequences</taxon>
        <taxon>metagenomes</taxon>
        <taxon>ecological metagenomes</taxon>
    </lineage>
</organism>
<accession>A0A645AYA7</accession>
<gene>
    <name evidence="1" type="ORF">SDC9_104938</name>
</gene>
<sequence length="119" mass="13378">MSLVCEAQHCPNELRNELAEKFQHPVYTLYGCPDIMCLGIAGDCYQQEGLHIQEDHFYPEIINPVTSMVVADHQPGELVLTTLSREATPLIRYRTGATAILTHERCKCGRTSARITFIS</sequence>
<dbReference type="AlphaFoldDB" id="A0A645AYA7"/>
<dbReference type="EMBL" id="VSSQ01016598">
    <property type="protein sequence ID" value="MPM58109.1"/>
    <property type="molecule type" value="Genomic_DNA"/>
</dbReference>